<keyword evidence="1" id="KW-0812">Transmembrane</keyword>
<sequence length="764" mass="83281">MRSREEKTAARSPSWLLLWTALAGLIFGLIQFGEPLEDALRTLRNQTHSNRASGDIVIVKIDEASVREVAAWPWSRREYARLTDELARSGARRIFFTTPFYGPTTAADDRKFADALKRSGRSVLAVKTVTGSSSSLQTGALPYAPLADAAQLGSTSVRYNFRYTAWKMPFAMPIDGRTLPSFSALLANVEGRATGETFIVDYSIDPASIPSVSARSVLGNRLPAEFVRGKDVIVGPTTTTAANELSNIPGIGEMGSVYLHALGAETLKDGRPLYLGWVPFYLAAMVLAALSLRLRHSRRQVPLIGGFIAFLLVGTIPLEARGIHADITPALFVILTVTSAIAWRQYRQRGMLNAVSGLPNLTALQARRAGRNEAMIVARILNYAEIVAALAAENEKQLVDQIVARLSLGSKDRTFYHGDGGLFAWFEQSAEPFGHHIDALYALFRNPVRIAGLPIDVAISFGVEIGSGRSLANRLASATVAAEEAAHAGLKWKYHDPGTIEDASWKLSMLSQLDSAIDKGEVWIALQPQLDLRTGRISGAEALARWTHPEKGPIAASEFVAAAEQHDRIGKLTDFVLEKAIVAAAEINSRGHEFGVAVNLSARLLSDRQLTMRVAALLSRHGLAPKHLTLELTETTELAEGGEALAMLSRLRDLGVEISIDDYGTGLSTLNYLKKIPANEIKIDQSFVKGLCDNRSDRLMVQSTISLAHSLERRVVAEGVEERETLDTLAEMECDLAQGYIIGRPMSLESLMKRIVADSRRRVA</sequence>
<dbReference type="InterPro" id="IPR035919">
    <property type="entry name" value="EAL_sf"/>
</dbReference>
<accession>A0A7G9SG67</accession>
<dbReference type="SMART" id="SM00052">
    <property type="entry name" value="EAL"/>
    <property type="match status" value="1"/>
</dbReference>
<dbReference type="InterPro" id="IPR050706">
    <property type="entry name" value="Cyclic-di-GMP_PDE-like"/>
</dbReference>
<dbReference type="SUPFAM" id="SSF141868">
    <property type="entry name" value="EAL domain-like"/>
    <property type="match status" value="1"/>
</dbReference>
<feature type="transmembrane region" description="Helical" evidence="1">
    <location>
        <begin position="274"/>
        <end position="294"/>
    </location>
</feature>
<dbReference type="CDD" id="cd01948">
    <property type="entry name" value="EAL"/>
    <property type="match status" value="1"/>
</dbReference>
<gene>
    <name evidence="3" type="ORF">H9L13_09255</name>
</gene>
<dbReference type="PANTHER" id="PTHR33121:SF79">
    <property type="entry name" value="CYCLIC DI-GMP PHOSPHODIESTERASE PDED-RELATED"/>
    <property type="match status" value="1"/>
</dbReference>
<dbReference type="InterPro" id="IPR001633">
    <property type="entry name" value="EAL_dom"/>
</dbReference>
<feature type="transmembrane region" description="Helical" evidence="1">
    <location>
        <begin position="301"/>
        <end position="318"/>
    </location>
</feature>
<dbReference type="AlphaFoldDB" id="A0A7G9SG67"/>
<keyword evidence="4" id="KW-1185">Reference proteome</keyword>
<dbReference type="PANTHER" id="PTHR33121">
    <property type="entry name" value="CYCLIC DI-GMP PHOSPHODIESTERASE PDEF"/>
    <property type="match status" value="1"/>
</dbReference>
<organism evidence="3 4">
    <name type="scientific">Sphingomonas lutea</name>
    <dbReference type="NCBI Taxonomy" id="1045317"/>
    <lineage>
        <taxon>Bacteria</taxon>
        <taxon>Pseudomonadati</taxon>
        <taxon>Pseudomonadota</taxon>
        <taxon>Alphaproteobacteria</taxon>
        <taxon>Sphingomonadales</taxon>
        <taxon>Sphingomonadaceae</taxon>
        <taxon>Sphingomonas</taxon>
    </lineage>
</organism>
<evidence type="ECO:0000259" key="2">
    <source>
        <dbReference type="PROSITE" id="PS50883"/>
    </source>
</evidence>
<dbReference type="PROSITE" id="PS50883">
    <property type="entry name" value="EAL"/>
    <property type="match status" value="1"/>
</dbReference>
<dbReference type="Proteomes" id="UP000515971">
    <property type="component" value="Chromosome"/>
</dbReference>
<dbReference type="EMBL" id="CP060718">
    <property type="protein sequence ID" value="QNN66842.1"/>
    <property type="molecule type" value="Genomic_DNA"/>
</dbReference>
<keyword evidence="1" id="KW-1133">Transmembrane helix</keyword>
<dbReference type="RefSeq" id="WP_187537434.1">
    <property type="nucleotide sequence ID" value="NZ_BAABJT010000001.1"/>
</dbReference>
<reference evidence="3 4" key="1">
    <citation type="submission" date="2020-08" db="EMBL/GenBank/DDBJ databases">
        <title>Genome sequence of Sphingomonas lutea KCTC 23642T.</title>
        <authorList>
            <person name="Hyun D.-W."/>
            <person name="Bae J.-W."/>
        </authorList>
    </citation>
    <scope>NUCLEOTIDE SEQUENCE [LARGE SCALE GENOMIC DNA]</scope>
    <source>
        <strain evidence="3 4">KCTC 23642</strain>
    </source>
</reference>
<proteinExistence type="predicted"/>
<evidence type="ECO:0000313" key="4">
    <source>
        <dbReference type="Proteomes" id="UP000515971"/>
    </source>
</evidence>
<keyword evidence="1" id="KW-0472">Membrane</keyword>
<dbReference type="KEGG" id="slut:H9L13_09255"/>
<dbReference type="Gene3D" id="3.20.20.450">
    <property type="entry name" value="EAL domain"/>
    <property type="match status" value="1"/>
</dbReference>
<protein>
    <submittedName>
        <fullName evidence="3">EAL domain-containing protein</fullName>
    </submittedName>
</protein>
<dbReference type="Pfam" id="PF05226">
    <property type="entry name" value="CHASE2"/>
    <property type="match status" value="1"/>
</dbReference>
<name>A0A7G9SG67_9SPHN</name>
<dbReference type="Pfam" id="PF00563">
    <property type="entry name" value="EAL"/>
    <property type="match status" value="1"/>
</dbReference>
<dbReference type="SMART" id="SM01080">
    <property type="entry name" value="CHASE2"/>
    <property type="match status" value="1"/>
</dbReference>
<dbReference type="GO" id="GO:0071111">
    <property type="term" value="F:cyclic-guanylate-specific phosphodiesterase activity"/>
    <property type="evidence" value="ECO:0007669"/>
    <property type="project" value="InterPro"/>
</dbReference>
<dbReference type="InterPro" id="IPR007890">
    <property type="entry name" value="CHASE2"/>
</dbReference>
<evidence type="ECO:0000256" key="1">
    <source>
        <dbReference type="SAM" id="Phobius"/>
    </source>
</evidence>
<feature type="domain" description="EAL" evidence="2">
    <location>
        <begin position="506"/>
        <end position="759"/>
    </location>
</feature>
<evidence type="ECO:0000313" key="3">
    <source>
        <dbReference type="EMBL" id="QNN66842.1"/>
    </source>
</evidence>